<keyword evidence="2" id="KW-0812">Transmembrane</keyword>
<dbReference type="SUPFAM" id="SSF53822">
    <property type="entry name" value="Periplasmic binding protein-like I"/>
    <property type="match status" value="1"/>
</dbReference>
<dbReference type="STRING" id="188477.A0A3S1B1S8"/>
<dbReference type="GO" id="GO:0007165">
    <property type="term" value="P:signal transduction"/>
    <property type="evidence" value="ECO:0007669"/>
    <property type="project" value="TreeGrafter"/>
</dbReference>
<dbReference type="Proteomes" id="UP000271974">
    <property type="component" value="Unassembled WGS sequence"/>
</dbReference>
<dbReference type="OrthoDB" id="302535at2759"/>
<dbReference type="InterPro" id="IPR028082">
    <property type="entry name" value="Peripla_BP_I"/>
</dbReference>
<protein>
    <recommendedName>
        <fullName evidence="5">Receptor ligand binding region domain-containing protein</fullName>
    </recommendedName>
</protein>
<evidence type="ECO:0000313" key="6">
    <source>
        <dbReference type="EMBL" id="RUS77776.1"/>
    </source>
</evidence>
<dbReference type="InterPro" id="IPR001828">
    <property type="entry name" value="ANF_lig-bd_rcpt"/>
</dbReference>
<dbReference type="AlphaFoldDB" id="A0A3S1B1S8"/>
<dbReference type="InterPro" id="IPR052612">
    <property type="entry name" value="ANP_Clearance_Receptor"/>
</dbReference>
<dbReference type="Pfam" id="PF01094">
    <property type="entry name" value="ANF_receptor"/>
    <property type="match status" value="1"/>
</dbReference>
<dbReference type="GO" id="GO:0016020">
    <property type="term" value="C:membrane"/>
    <property type="evidence" value="ECO:0007669"/>
    <property type="project" value="UniProtKB-SubCell"/>
</dbReference>
<dbReference type="PANTHER" id="PTHR44755">
    <property type="entry name" value="NATRIURETIC PEPTIDE RECEPTOR 3-RELATED"/>
    <property type="match status" value="1"/>
</dbReference>
<accession>A0A3S1B1S8</accession>
<keyword evidence="3" id="KW-1133">Transmembrane helix</keyword>
<gene>
    <name evidence="6" type="ORF">EGW08_014461</name>
</gene>
<organism evidence="6 7">
    <name type="scientific">Elysia chlorotica</name>
    <name type="common">Eastern emerald elysia</name>
    <name type="synonym">Sea slug</name>
    <dbReference type="NCBI Taxonomy" id="188477"/>
    <lineage>
        <taxon>Eukaryota</taxon>
        <taxon>Metazoa</taxon>
        <taxon>Spiralia</taxon>
        <taxon>Lophotrochozoa</taxon>
        <taxon>Mollusca</taxon>
        <taxon>Gastropoda</taxon>
        <taxon>Heterobranchia</taxon>
        <taxon>Euthyneura</taxon>
        <taxon>Panpulmonata</taxon>
        <taxon>Sacoglossa</taxon>
        <taxon>Placobranchoidea</taxon>
        <taxon>Plakobranchidae</taxon>
        <taxon>Elysia</taxon>
    </lineage>
</organism>
<evidence type="ECO:0000256" key="1">
    <source>
        <dbReference type="ARBA" id="ARBA00004370"/>
    </source>
</evidence>
<dbReference type="Gene3D" id="3.40.50.2300">
    <property type="match status" value="1"/>
</dbReference>
<feature type="domain" description="Receptor ligand binding region" evidence="5">
    <location>
        <begin position="433"/>
        <end position="523"/>
    </location>
</feature>
<evidence type="ECO:0000256" key="4">
    <source>
        <dbReference type="ARBA" id="ARBA00023136"/>
    </source>
</evidence>
<dbReference type="EMBL" id="RQTK01000553">
    <property type="protein sequence ID" value="RUS77776.1"/>
    <property type="molecule type" value="Genomic_DNA"/>
</dbReference>
<dbReference type="PANTHER" id="PTHR44755:SF11">
    <property type="entry name" value="ATRIAL NATRIURETIC PEPTIDE RECEPTOR 3 ISOFORM X1"/>
    <property type="match status" value="1"/>
</dbReference>
<name>A0A3S1B1S8_ELYCH</name>
<evidence type="ECO:0000256" key="2">
    <source>
        <dbReference type="ARBA" id="ARBA00022692"/>
    </source>
</evidence>
<dbReference type="GO" id="GO:0017046">
    <property type="term" value="F:peptide hormone binding"/>
    <property type="evidence" value="ECO:0007669"/>
    <property type="project" value="TreeGrafter"/>
</dbReference>
<keyword evidence="7" id="KW-1185">Reference proteome</keyword>
<sequence length="587" mass="64303">MAPTGVNSLGDNKTSRIQPNLITDAQNKMADGETAAILARELQPSTNGKRRDTSVFINHATPLSPLRATQDVKHCAARGAPKRATSVSIGRATLDPSSPGFQDLPTQVSQSRATVGAPIRATYVFQNGAKQCSQHGASATPYIFNTNILDSLNRATLESLQCATHCTPEVPNPRATLNVEECAAQYCQCCATSNLVQCSSPALGKCTTPFSQQRATSSLGQSGIPSSQLLGTPVSIDRSTVEKYPKQSFSSVPEENFNPYIPKKRTSRLNSRCLPSFSPSTRFVSCLLTALLVLPAIFHTEHAFAHAQPTYAVPNSNGSVPGTVVGIPSRPGSGREGQVPVFNIRNPQDVAPRVPWPKSRAKWPSQVNIGVLLPRVANLLGLYQRIYGMEYNRPAIECAVDDLTRNTLRAGSSPLPAGVKVKVTIPSQPLRFYTHAPMEAFDMTYDGTAHVLFGPYDLWPAAQINRYAVRWNVPVLTTSGMLFPPGVFSLTTRMQSDYTKLGDAVYSIIQHFNFTVVGLIYEHVTAMDRDQPFFYMIRPLYSIVEKGLNAPPKYDKISDQQSDMEKTLNTLKQGSRSEYEYIYILTH</sequence>
<proteinExistence type="predicted"/>
<evidence type="ECO:0000259" key="5">
    <source>
        <dbReference type="Pfam" id="PF01094"/>
    </source>
</evidence>
<comment type="caution">
    <text evidence="6">The sequence shown here is derived from an EMBL/GenBank/DDBJ whole genome shotgun (WGS) entry which is preliminary data.</text>
</comment>
<evidence type="ECO:0000256" key="3">
    <source>
        <dbReference type="ARBA" id="ARBA00022989"/>
    </source>
</evidence>
<keyword evidence="4" id="KW-0472">Membrane</keyword>
<evidence type="ECO:0000313" key="7">
    <source>
        <dbReference type="Proteomes" id="UP000271974"/>
    </source>
</evidence>
<comment type="subcellular location">
    <subcellularLocation>
        <location evidence="1">Membrane</location>
    </subcellularLocation>
</comment>
<dbReference type="GO" id="GO:0038023">
    <property type="term" value="F:signaling receptor activity"/>
    <property type="evidence" value="ECO:0007669"/>
    <property type="project" value="TreeGrafter"/>
</dbReference>
<reference evidence="6 7" key="1">
    <citation type="submission" date="2019-01" db="EMBL/GenBank/DDBJ databases">
        <title>A draft genome assembly of the solar-powered sea slug Elysia chlorotica.</title>
        <authorList>
            <person name="Cai H."/>
            <person name="Li Q."/>
            <person name="Fang X."/>
            <person name="Li J."/>
            <person name="Curtis N.E."/>
            <person name="Altenburger A."/>
            <person name="Shibata T."/>
            <person name="Feng M."/>
            <person name="Maeda T."/>
            <person name="Schwartz J.A."/>
            <person name="Shigenobu S."/>
            <person name="Lundholm N."/>
            <person name="Nishiyama T."/>
            <person name="Yang H."/>
            <person name="Hasebe M."/>
            <person name="Li S."/>
            <person name="Pierce S.K."/>
            <person name="Wang J."/>
        </authorList>
    </citation>
    <scope>NUCLEOTIDE SEQUENCE [LARGE SCALE GENOMIC DNA]</scope>
    <source>
        <strain evidence="6">EC2010</strain>
        <tissue evidence="6">Whole organism of an adult</tissue>
    </source>
</reference>